<evidence type="ECO:0000256" key="7">
    <source>
        <dbReference type="ARBA" id="ARBA00023027"/>
    </source>
</evidence>
<reference evidence="12 13" key="2">
    <citation type="journal article" date="2020" name="Cell Rep.">
        <title>Acquisition and Adaptation of Ultra-small Parasitic Reduced Genome Bacteria to Mammalian Hosts.</title>
        <authorList>
            <person name="McLean J.S."/>
            <person name="Bor B."/>
            <person name="Kerns K.A."/>
            <person name="Liu Q."/>
            <person name="To T.T."/>
            <person name="Solden L."/>
            <person name="Hendrickson E.L."/>
            <person name="Wrighton K."/>
            <person name="Shi W."/>
            <person name="He X."/>
        </authorList>
    </citation>
    <scope>NUCLEOTIDE SEQUENCE [LARGE SCALE GENOMIC DNA]</scope>
    <source>
        <strain evidence="12 13">TM7_G3_2_Rum_HOT_351B</strain>
    </source>
</reference>
<sequence>MKILITGGTGYIGSHVVVELLNQDYDVEILDNLVNSKITALDQIQRIANKKPTFHQIDLLDQPSLDDLFKSTHFDLVMHFAGLKAVGESVKQPLKYYQNNVAGTINLLEAMQKHKVKNFIFSSSATVYGDPGTPEYTENLPTGQNISSPYGKTKYMIEEILKDLALSDKSFSAVALRYFNPIGNHPSGLIGEDPNGIPNNLMPYIMKVAKGELKELSIYGNDYPTADGTCRRDYIHVIDLAKGHLAAINVLKPGFRAYNLATGKPTSVLEMVKTFEKVSGKPLPHKFVARRPGDLPEYWTNPSLAKQKLNWEAKLTIEDAFRDTLAFLQHN</sequence>
<keyword evidence="10" id="KW-0119">Carbohydrate metabolism</keyword>
<evidence type="ECO:0000256" key="1">
    <source>
        <dbReference type="ARBA" id="ARBA00000083"/>
    </source>
</evidence>
<dbReference type="GO" id="GO:0003978">
    <property type="term" value="F:UDP-glucose 4-epimerase activity"/>
    <property type="evidence" value="ECO:0007669"/>
    <property type="project" value="UniProtKB-EC"/>
</dbReference>
<dbReference type="SUPFAM" id="SSF51735">
    <property type="entry name" value="NAD(P)-binding Rossmann-fold domains"/>
    <property type="match status" value="1"/>
</dbReference>
<comment type="cofactor">
    <cofactor evidence="2 10">
        <name>NAD(+)</name>
        <dbReference type="ChEBI" id="CHEBI:57540"/>
    </cofactor>
</comment>
<evidence type="ECO:0000256" key="8">
    <source>
        <dbReference type="ARBA" id="ARBA00023144"/>
    </source>
</evidence>
<dbReference type="Proteomes" id="UP001191019">
    <property type="component" value="Unassembled WGS sequence"/>
</dbReference>
<dbReference type="PANTHER" id="PTHR43725:SF47">
    <property type="entry name" value="UDP-GLUCOSE 4-EPIMERASE"/>
    <property type="match status" value="1"/>
</dbReference>
<dbReference type="Pfam" id="PF01370">
    <property type="entry name" value="Epimerase"/>
    <property type="match status" value="1"/>
</dbReference>
<evidence type="ECO:0000259" key="11">
    <source>
        <dbReference type="Pfam" id="PF01370"/>
    </source>
</evidence>
<name>A0ABY0FPR9_9BACT</name>
<keyword evidence="7 10" id="KW-0520">NAD</keyword>
<feature type="domain" description="NAD-dependent epimerase/dehydratase" evidence="11">
    <location>
        <begin position="3"/>
        <end position="260"/>
    </location>
</feature>
<dbReference type="NCBIfam" id="NF007956">
    <property type="entry name" value="PRK10675.1"/>
    <property type="match status" value="1"/>
</dbReference>
<evidence type="ECO:0000256" key="5">
    <source>
        <dbReference type="ARBA" id="ARBA00013189"/>
    </source>
</evidence>
<organism evidence="12 13">
    <name type="scientific">Candidatus Nanosyncoccus alces</name>
    <dbReference type="NCBI Taxonomy" id="2171997"/>
    <lineage>
        <taxon>Bacteria</taxon>
        <taxon>Candidatus Saccharimonadota</taxon>
        <taxon>Candidatus Nanosyncoccalia</taxon>
        <taxon>Candidatus Nanosyncoccales</taxon>
        <taxon>Candidatus Nanosyncoccaceae</taxon>
        <taxon>Candidatus Nanosyncoccus</taxon>
    </lineage>
</organism>
<dbReference type="EMBL" id="PRLM01000002">
    <property type="protein sequence ID" value="RYC74949.1"/>
    <property type="molecule type" value="Genomic_DNA"/>
</dbReference>
<comment type="catalytic activity">
    <reaction evidence="1 10">
        <text>UDP-alpha-D-glucose = UDP-alpha-D-galactose</text>
        <dbReference type="Rhea" id="RHEA:22168"/>
        <dbReference type="ChEBI" id="CHEBI:58885"/>
        <dbReference type="ChEBI" id="CHEBI:66914"/>
        <dbReference type="EC" id="5.1.3.2"/>
    </reaction>
</comment>
<dbReference type="PANTHER" id="PTHR43725">
    <property type="entry name" value="UDP-GLUCOSE 4-EPIMERASE"/>
    <property type="match status" value="1"/>
</dbReference>
<dbReference type="EC" id="5.1.3.2" evidence="5 10"/>
<comment type="caution">
    <text evidence="12">The sequence shown here is derived from an EMBL/GenBank/DDBJ whole genome shotgun (WGS) entry which is preliminary data.</text>
</comment>
<dbReference type="CDD" id="cd05247">
    <property type="entry name" value="UDP_G4E_1_SDR_e"/>
    <property type="match status" value="1"/>
</dbReference>
<dbReference type="RefSeq" id="WP_129734572.1">
    <property type="nucleotide sequence ID" value="NZ_PRLM01000002.1"/>
</dbReference>
<dbReference type="NCBIfam" id="TIGR01179">
    <property type="entry name" value="galE"/>
    <property type="match status" value="1"/>
</dbReference>
<evidence type="ECO:0000256" key="3">
    <source>
        <dbReference type="ARBA" id="ARBA00004947"/>
    </source>
</evidence>
<dbReference type="InterPro" id="IPR005886">
    <property type="entry name" value="UDP_G4E"/>
</dbReference>
<dbReference type="Gene3D" id="3.90.25.10">
    <property type="entry name" value="UDP-galactose 4-epimerase, domain 1"/>
    <property type="match status" value="1"/>
</dbReference>
<evidence type="ECO:0000256" key="9">
    <source>
        <dbReference type="ARBA" id="ARBA00023235"/>
    </source>
</evidence>
<dbReference type="InterPro" id="IPR036291">
    <property type="entry name" value="NAD(P)-bd_dom_sf"/>
</dbReference>
<evidence type="ECO:0000256" key="4">
    <source>
        <dbReference type="ARBA" id="ARBA00007637"/>
    </source>
</evidence>
<reference evidence="12 13" key="1">
    <citation type="journal article" date="2018" name="bioRxiv">
        <title>Evidence of independent acquisition and adaption of ultra-small bacteria to human hosts across the highly diverse yet reduced genomes of the phylum Saccharibacteria.</title>
        <authorList>
            <person name="McLean J.S."/>
            <person name="Bor B."/>
            <person name="To T.T."/>
            <person name="Liu Q."/>
            <person name="Kearns K.A."/>
            <person name="Solden L.M."/>
            <person name="Wrighton K.C."/>
            <person name="He X."/>
            <person name="Shi W."/>
        </authorList>
    </citation>
    <scope>NUCLEOTIDE SEQUENCE [LARGE SCALE GENOMIC DNA]</scope>
    <source>
        <strain evidence="12 13">TM7_G3_2_Rum_HOT_351B</strain>
    </source>
</reference>
<keyword evidence="9 10" id="KW-0413">Isomerase</keyword>
<comment type="similarity">
    <text evidence="4 10">Belongs to the NAD(P)-dependent epimerase/dehydratase family.</text>
</comment>
<keyword evidence="13" id="KW-1185">Reference proteome</keyword>
<evidence type="ECO:0000256" key="10">
    <source>
        <dbReference type="RuleBase" id="RU366046"/>
    </source>
</evidence>
<gene>
    <name evidence="12" type="primary">galE</name>
    <name evidence="12" type="ORF">G3RUM_00226</name>
</gene>
<evidence type="ECO:0000256" key="6">
    <source>
        <dbReference type="ARBA" id="ARBA00018569"/>
    </source>
</evidence>
<accession>A0ABY0FPR9</accession>
<dbReference type="InterPro" id="IPR001509">
    <property type="entry name" value="Epimerase_deHydtase"/>
</dbReference>
<keyword evidence="8" id="KW-0299">Galactose metabolism</keyword>
<proteinExistence type="inferred from homology"/>
<evidence type="ECO:0000313" key="12">
    <source>
        <dbReference type="EMBL" id="RYC74949.1"/>
    </source>
</evidence>
<comment type="subunit">
    <text evidence="10">Homodimer.</text>
</comment>
<comment type="pathway">
    <text evidence="3 10">Carbohydrate metabolism; galactose metabolism.</text>
</comment>
<evidence type="ECO:0000313" key="13">
    <source>
        <dbReference type="Proteomes" id="UP001191019"/>
    </source>
</evidence>
<evidence type="ECO:0000256" key="2">
    <source>
        <dbReference type="ARBA" id="ARBA00001911"/>
    </source>
</evidence>
<protein>
    <recommendedName>
        <fullName evidence="6 10">UDP-glucose 4-epimerase</fullName>
        <ecNumber evidence="5 10">5.1.3.2</ecNumber>
    </recommendedName>
</protein>
<dbReference type="Gene3D" id="3.40.50.720">
    <property type="entry name" value="NAD(P)-binding Rossmann-like Domain"/>
    <property type="match status" value="1"/>
</dbReference>